<proteinExistence type="predicted"/>
<dbReference type="GeneID" id="54358520"/>
<evidence type="ECO:0000313" key="1">
    <source>
        <dbReference type="Proteomes" id="UP000504637"/>
    </source>
</evidence>
<organism evidence="2">
    <name type="scientific">Dissoconium aciculare CBS 342.82</name>
    <dbReference type="NCBI Taxonomy" id="1314786"/>
    <lineage>
        <taxon>Eukaryota</taxon>
        <taxon>Fungi</taxon>
        <taxon>Dikarya</taxon>
        <taxon>Ascomycota</taxon>
        <taxon>Pezizomycotina</taxon>
        <taxon>Dothideomycetes</taxon>
        <taxon>Dothideomycetidae</taxon>
        <taxon>Mycosphaerellales</taxon>
        <taxon>Dissoconiaceae</taxon>
        <taxon>Dissoconium</taxon>
    </lineage>
</organism>
<dbReference type="RefSeq" id="XP_033464193.1">
    <property type="nucleotide sequence ID" value="XM_033600720.1"/>
</dbReference>
<protein>
    <submittedName>
        <fullName evidence="2">Uncharacterized protein</fullName>
    </submittedName>
</protein>
<dbReference type="Proteomes" id="UP000504637">
    <property type="component" value="Unplaced"/>
</dbReference>
<sequence length="181" mass="20284">MALDSLLYWRHKDDQHNLWRPVPGQSATLYRDNLPNIVKRMDVEATVVDAAPFITVVGAATHVSQLHSFGFTTSASLFKNVKTLTALHRATLFVTPVVLACQAAGFNYRAYIPRWAHAREVQRDEEIVRQHIDAGMALGAASWLLRLSFKLGARYWAPIDILAGGALADVMQREYLRAHAF</sequence>
<dbReference type="OrthoDB" id="3625427at2759"/>
<keyword evidence="1" id="KW-1185">Reference proteome</keyword>
<reference evidence="2" key="3">
    <citation type="submission" date="2025-08" db="UniProtKB">
        <authorList>
            <consortium name="RefSeq"/>
        </authorList>
    </citation>
    <scope>IDENTIFICATION</scope>
    <source>
        <strain evidence="2">CBS 342.82</strain>
    </source>
</reference>
<accession>A0A6J3MJP2</accession>
<dbReference type="AlphaFoldDB" id="A0A6J3MJP2"/>
<evidence type="ECO:0000313" key="2">
    <source>
        <dbReference type="RefSeq" id="XP_033464193.1"/>
    </source>
</evidence>
<reference evidence="2" key="2">
    <citation type="submission" date="2020-04" db="EMBL/GenBank/DDBJ databases">
        <authorList>
            <consortium name="NCBI Genome Project"/>
        </authorList>
    </citation>
    <scope>NUCLEOTIDE SEQUENCE</scope>
    <source>
        <strain evidence="2">CBS 342.82</strain>
    </source>
</reference>
<name>A0A6J3MJP2_9PEZI</name>
<reference evidence="2" key="1">
    <citation type="submission" date="2020-01" db="EMBL/GenBank/DDBJ databases">
        <authorList>
            <consortium name="DOE Joint Genome Institute"/>
            <person name="Haridas S."/>
            <person name="Albert R."/>
            <person name="Binder M."/>
            <person name="Bloem J."/>
            <person name="Labutti K."/>
            <person name="Salamov A."/>
            <person name="Andreopoulos B."/>
            <person name="Baker S.E."/>
            <person name="Barry K."/>
            <person name="Bills G."/>
            <person name="Bluhm B.H."/>
            <person name="Cannon C."/>
            <person name="Castanera R."/>
            <person name="Culley D.E."/>
            <person name="Daum C."/>
            <person name="Ezra D."/>
            <person name="Gonzalez J.B."/>
            <person name="Henrissat B."/>
            <person name="Kuo A."/>
            <person name="Liang C."/>
            <person name="Lipzen A."/>
            <person name="Lutzoni F."/>
            <person name="Magnuson J."/>
            <person name="Mondo S."/>
            <person name="Nolan M."/>
            <person name="Ohm R."/>
            <person name="Pangilinan J."/>
            <person name="Park H.-J."/>
            <person name="Ramirez L."/>
            <person name="Alfaro M."/>
            <person name="Sun H."/>
            <person name="Tritt A."/>
            <person name="Yoshinaga Y."/>
            <person name="Zwiers L.-H."/>
            <person name="Turgeon B.G."/>
            <person name="Goodwin S.B."/>
            <person name="Spatafora J.W."/>
            <person name="Crous P.W."/>
            <person name="Grigoriev I.V."/>
        </authorList>
    </citation>
    <scope>NUCLEOTIDE SEQUENCE</scope>
    <source>
        <strain evidence="2">CBS 342.82</strain>
    </source>
</reference>
<gene>
    <name evidence="2" type="ORF">K489DRAFT_310628</name>
</gene>